<sequence length="239" mass="28273">MEKNFLFIDHEKLDTTIYRIFPIHRFLEILDTNKLTLVKPKLWDDPFENALLSSTFIMSGEETSIEARNSVYGQCWTWHRESDAMWRIYSPNKDGIRVSTTPRKLLTALHEEIERFEKVRGFLGQVQYATSKDLINKFQKIELLKTDGSGIAESLLYKRKAFQHENEVRLIYLGQDGLCQEDIFKFDIEPTELFDVLLFDPRINPYLKKAYKSQILKKGKFEFRRSSLYEAPKNLKFNL</sequence>
<name>A0ABW8Q4F1_9NEIS</name>
<accession>A0ABW8Q4F1</accession>
<dbReference type="InterPro" id="IPR021352">
    <property type="entry name" value="DUF2971"/>
</dbReference>
<dbReference type="EMBL" id="JBJGEB010000004">
    <property type="protein sequence ID" value="MFK7641838.1"/>
    <property type="molecule type" value="Genomic_DNA"/>
</dbReference>
<reference evidence="1 2" key="1">
    <citation type="submission" date="2024-11" db="EMBL/GenBank/DDBJ databases">
        <authorList>
            <person name="Mikucki A.G."/>
            <person name="Kahler C.M."/>
        </authorList>
    </citation>
    <scope>NUCLEOTIDE SEQUENCE [LARGE SCALE GENOMIC DNA]</scope>
    <source>
        <strain evidence="1 2">EXNM717</strain>
    </source>
</reference>
<evidence type="ECO:0000313" key="1">
    <source>
        <dbReference type="EMBL" id="MFK7641838.1"/>
    </source>
</evidence>
<dbReference type="Pfam" id="PF11185">
    <property type="entry name" value="DUF2971"/>
    <property type="match status" value="1"/>
</dbReference>
<gene>
    <name evidence="1" type="ORF">ACI43T_04895</name>
</gene>
<organism evidence="1 2">
    <name type="scientific">Neisseria oralis</name>
    <dbReference type="NCBI Taxonomy" id="1107316"/>
    <lineage>
        <taxon>Bacteria</taxon>
        <taxon>Pseudomonadati</taxon>
        <taxon>Pseudomonadota</taxon>
        <taxon>Betaproteobacteria</taxon>
        <taxon>Neisseriales</taxon>
        <taxon>Neisseriaceae</taxon>
        <taxon>Neisseria</taxon>
    </lineage>
</organism>
<dbReference type="Proteomes" id="UP001621964">
    <property type="component" value="Unassembled WGS sequence"/>
</dbReference>
<protein>
    <submittedName>
        <fullName evidence="1">DUF2971 domain-containing protein</fullName>
    </submittedName>
</protein>
<proteinExistence type="predicted"/>
<keyword evidence="2" id="KW-1185">Reference proteome</keyword>
<evidence type="ECO:0000313" key="2">
    <source>
        <dbReference type="Proteomes" id="UP001621964"/>
    </source>
</evidence>
<dbReference type="RefSeq" id="WP_405385707.1">
    <property type="nucleotide sequence ID" value="NZ_JBJGEB010000004.1"/>
</dbReference>
<comment type="caution">
    <text evidence="1">The sequence shown here is derived from an EMBL/GenBank/DDBJ whole genome shotgun (WGS) entry which is preliminary data.</text>
</comment>